<evidence type="ECO:0000256" key="3">
    <source>
        <dbReference type="ARBA" id="ARBA00022475"/>
    </source>
</evidence>
<accession>A0ABP7H1F5</accession>
<evidence type="ECO:0000256" key="5">
    <source>
        <dbReference type="ARBA" id="ARBA00022989"/>
    </source>
</evidence>
<name>A0ABP7H1F5_9FLAO</name>
<dbReference type="RefSeq" id="WP_344727592.1">
    <property type="nucleotide sequence ID" value="NZ_BAABBI010000001.1"/>
</dbReference>
<feature type="transmembrane region" description="Helical" evidence="8">
    <location>
        <begin position="12"/>
        <end position="37"/>
    </location>
</feature>
<evidence type="ECO:0000256" key="6">
    <source>
        <dbReference type="ARBA" id="ARBA00023136"/>
    </source>
</evidence>
<sequence>MSKFKKKKSGDLPAISTASLPDIVFMLLFFFMVATVMRQNTLKIENRLPAANQVEKLAKRNLLMYIYAGKPSSSYKQYGSLSRIQLNDKFAGVDEIKAFIAAERAAKREEEVPFLTTVLSVDKETNMGLVSDIKQELREVNALKINYKTRKGDALQGVSDN</sequence>
<dbReference type="Proteomes" id="UP001501456">
    <property type="component" value="Unassembled WGS sequence"/>
</dbReference>
<comment type="subcellular location">
    <subcellularLocation>
        <location evidence="1">Cell membrane</location>
        <topology evidence="1">Single-pass membrane protein</topology>
    </subcellularLocation>
    <subcellularLocation>
        <location evidence="7">Cell membrane</location>
        <topology evidence="7">Single-pass type II membrane protein</topology>
    </subcellularLocation>
</comment>
<keyword evidence="7" id="KW-0813">Transport</keyword>
<protein>
    <submittedName>
        <fullName evidence="9">Biopolymer transporter ExbD</fullName>
    </submittedName>
</protein>
<keyword evidence="6 8" id="KW-0472">Membrane</keyword>
<keyword evidence="3" id="KW-1003">Cell membrane</keyword>
<evidence type="ECO:0000256" key="1">
    <source>
        <dbReference type="ARBA" id="ARBA00004162"/>
    </source>
</evidence>
<evidence type="ECO:0000256" key="7">
    <source>
        <dbReference type="RuleBase" id="RU003879"/>
    </source>
</evidence>
<evidence type="ECO:0000313" key="9">
    <source>
        <dbReference type="EMBL" id="GAA3779120.1"/>
    </source>
</evidence>
<proteinExistence type="inferred from homology"/>
<dbReference type="EMBL" id="BAABBI010000001">
    <property type="protein sequence ID" value="GAA3779120.1"/>
    <property type="molecule type" value="Genomic_DNA"/>
</dbReference>
<organism evidence="9 10">
    <name type="scientific">Corallibacter vietnamensis</name>
    <dbReference type="NCBI Taxonomy" id="904130"/>
    <lineage>
        <taxon>Bacteria</taxon>
        <taxon>Pseudomonadati</taxon>
        <taxon>Bacteroidota</taxon>
        <taxon>Flavobacteriia</taxon>
        <taxon>Flavobacteriales</taxon>
        <taxon>Flavobacteriaceae</taxon>
        <taxon>Corallibacter</taxon>
    </lineage>
</organism>
<gene>
    <name evidence="9" type="ORF">GCM10022271_09230</name>
</gene>
<comment type="caution">
    <text evidence="9">The sequence shown here is derived from an EMBL/GenBank/DDBJ whole genome shotgun (WGS) entry which is preliminary data.</text>
</comment>
<reference evidence="10" key="1">
    <citation type="journal article" date="2019" name="Int. J. Syst. Evol. Microbiol.">
        <title>The Global Catalogue of Microorganisms (GCM) 10K type strain sequencing project: providing services to taxonomists for standard genome sequencing and annotation.</title>
        <authorList>
            <consortium name="The Broad Institute Genomics Platform"/>
            <consortium name="The Broad Institute Genome Sequencing Center for Infectious Disease"/>
            <person name="Wu L."/>
            <person name="Ma J."/>
        </authorList>
    </citation>
    <scope>NUCLEOTIDE SEQUENCE [LARGE SCALE GENOMIC DNA]</scope>
    <source>
        <strain evidence="10">JCM 17525</strain>
    </source>
</reference>
<keyword evidence="5 8" id="KW-1133">Transmembrane helix</keyword>
<keyword evidence="4 7" id="KW-0812">Transmembrane</keyword>
<dbReference type="InterPro" id="IPR003400">
    <property type="entry name" value="ExbD"/>
</dbReference>
<comment type="similarity">
    <text evidence="2 7">Belongs to the ExbD/TolR family.</text>
</comment>
<keyword evidence="7" id="KW-0653">Protein transport</keyword>
<evidence type="ECO:0000256" key="8">
    <source>
        <dbReference type="SAM" id="Phobius"/>
    </source>
</evidence>
<evidence type="ECO:0000256" key="4">
    <source>
        <dbReference type="ARBA" id="ARBA00022692"/>
    </source>
</evidence>
<evidence type="ECO:0000313" key="10">
    <source>
        <dbReference type="Proteomes" id="UP001501456"/>
    </source>
</evidence>
<evidence type="ECO:0000256" key="2">
    <source>
        <dbReference type="ARBA" id="ARBA00005811"/>
    </source>
</evidence>
<dbReference type="Pfam" id="PF02472">
    <property type="entry name" value="ExbD"/>
    <property type="match status" value="1"/>
</dbReference>
<keyword evidence="10" id="KW-1185">Reference proteome</keyword>